<keyword evidence="5 8" id="KW-0812">Transmembrane</keyword>
<feature type="transmembrane region" description="Helical" evidence="8">
    <location>
        <begin position="30"/>
        <end position="50"/>
    </location>
</feature>
<evidence type="ECO:0000313" key="10">
    <source>
        <dbReference type="Proteomes" id="UP000051124"/>
    </source>
</evidence>
<dbReference type="EMBL" id="LIZT01000004">
    <property type="protein sequence ID" value="KPJ51218.1"/>
    <property type="molecule type" value="Genomic_DNA"/>
</dbReference>
<organism evidence="9 10">
    <name type="scientific">candidate division TA06 bacterium DG_26</name>
    <dbReference type="NCBI Taxonomy" id="1703771"/>
    <lineage>
        <taxon>Bacteria</taxon>
        <taxon>Bacteria division TA06</taxon>
    </lineage>
</organism>
<comment type="subcellular location">
    <subcellularLocation>
        <location evidence="1">Cell membrane</location>
        <topology evidence="1">Multi-pass membrane protein</topology>
    </subcellularLocation>
</comment>
<accession>A0A0S7WM36</accession>
<evidence type="ECO:0000256" key="4">
    <source>
        <dbReference type="ARBA" id="ARBA00022475"/>
    </source>
</evidence>
<evidence type="ECO:0000256" key="2">
    <source>
        <dbReference type="ARBA" id="ARBA00009212"/>
    </source>
</evidence>
<dbReference type="Pfam" id="PF04066">
    <property type="entry name" value="MrpF_PhaF"/>
    <property type="match status" value="1"/>
</dbReference>
<evidence type="ECO:0000256" key="5">
    <source>
        <dbReference type="ARBA" id="ARBA00022692"/>
    </source>
</evidence>
<dbReference type="GO" id="GO:0015385">
    <property type="term" value="F:sodium:proton antiporter activity"/>
    <property type="evidence" value="ECO:0007669"/>
    <property type="project" value="TreeGrafter"/>
</dbReference>
<dbReference type="AlphaFoldDB" id="A0A0S7WM36"/>
<protein>
    <recommendedName>
        <fullName evidence="11">Cation:proton antiporter</fullName>
    </recommendedName>
</protein>
<name>A0A0S7WM36_UNCT6</name>
<keyword evidence="7 8" id="KW-0472">Membrane</keyword>
<evidence type="ECO:0000313" key="9">
    <source>
        <dbReference type="EMBL" id="KPJ51218.1"/>
    </source>
</evidence>
<evidence type="ECO:0000256" key="3">
    <source>
        <dbReference type="ARBA" id="ARBA00022448"/>
    </source>
</evidence>
<keyword evidence="4" id="KW-1003">Cell membrane</keyword>
<dbReference type="GO" id="GO:0005886">
    <property type="term" value="C:plasma membrane"/>
    <property type="evidence" value="ECO:0007669"/>
    <property type="project" value="UniProtKB-SubCell"/>
</dbReference>
<evidence type="ECO:0000256" key="1">
    <source>
        <dbReference type="ARBA" id="ARBA00004651"/>
    </source>
</evidence>
<evidence type="ECO:0000256" key="6">
    <source>
        <dbReference type="ARBA" id="ARBA00022989"/>
    </source>
</evidence>
<dbReference type="PANTHER" id="PTHR34702:SF1">
    <property type="entry name" value="NA(+)_H(+) ANTIPORTER SUBUNIT F"/>
    <property type="match status" value="1"/>
</dbReference>
<keyword evidence="3" id="KW-0813">Transport</keyword>
<dbReference type="PANTHER" id="PTHR34702">
    <property type="entry name" value="NA(+)/H(+) ANTIPORTER SUBUNIT F1"/>
    <property type="match status" value="1"/>
</dbReference>
<evidence type="ECO:0008006" key="11">
    <source>
        <dbReference type="Google" id="ProtNLM"/>
    </source>
</evidence>
<sequence length="84" mass="9185">MSILVIPLLFSAFLCLYRIAKGPTAADRMVSIDILGLIVVAICALIALFLKQSFFMDITLTFALLSFIGSIALAKYLEGRNLDD</sequence>
<keyword evidence="6 8" id="KW-1133">Transmembrane helix</keyword>
<feature type="transmembrane region" description="Helical" evidence="8">
    <location>
        <begin position="57"/>
        <end position="77"/>
    </location>
</feature>
<reference evidence="9 10" key="1">
    <citation type="journal article" date="2015" name="Microbiome">
        <title>Genomic resolution of linkages in carbon, nitrogen, and sulfur cycling among widespread estuary sediment bacteria.</title>
        <authorList>
            <person name="Baker B.J."/>
            <person name="Lazar C.S."/>
            <person name="Teske A.P."/>
            <person name="Dick G.J."/>
        </authorList>
    </citation>
    <scope>NUCLEOTIDE SEQUENCE [LARGE SCALE GENOMIC DNA]</scope>
    <source>
        <strain evidence="9">DG_26</strain>
    </source>
</reference>
<evidence type="ECO:0000256" key="7">
    <source>
        <dbReference type="ARBA" id="ARBA00023136"/>
    </source>
</evidence>
<evidence type="ECO:0000256" key="8">
    <source>
        <dbReference type="SAM" id="Phobius"/>
    </source>
</evidence>
<comment type="caution">
    <text evidence="9">The sequence shown here is derived from an EMBL/GenBank/DDBJ whole genome shotgun (WGS) entry which is preliminary data.</text>
</comment>
<dbReference type="Proteomes" id="UP000051124">
    <property type="component" value="Unassembled WGS sequence"/>
</dbReference>
<comment type="similarity">
    <text evidence="2">Belongs to the CPA3 antiporters (TC 2.A.63) subunit F family.</text>
</comment>
<dbReference type="InterPro" id="IPR007208">
    <property type="entry name" value="MrpF/PhaF-like"/>
</dbReference>
<proteinExistence type="inferred from homology"/>
<gene>
    <name evidence="9" type="ORF">AMJ40_00485</name>
</gene>